<proteinExistence type="predicted"/>
<name>A0ABX7STW7_9FLAO</name>
<keyword evidence="4" id="KW-0411">Iron-sulfur</keyword>
<dbReference type="EMBL" id="CP071795">
    <property type="protein sequence ID" value="QTD36795.1"/>
    <property type="molecule type" value="Genomic_DNA"/>
</dbReference>
<keyword evidence="3" id="KW-0408">Iron</keyword>
<keyword evidence="7" id="KW-1185">Reference proteome</keyword>
<gene>
    <name evidence="6" type="ORF">JL193_11710</name>
</gene>
<keyword evidence="2" id="KW-0479">Metal-binding</keyword>
<evidence type="ECO:0000256" key="2">
    <source>
        <dbReference type="ARBA" id="ARBA00022723"/>
    </source>
</evidence>
<dbReference type="Proteomes" id="UP000663935">
    <property type="component" value="Chromosome"/>
</dbReference>
<evidence type="ECO:0000256" key="1">
    <source>
        <dbReference type="ARBA" id="ARBA00022714"/>
    </source>
</evidence>
<evidence type="ECO:0000259" key="5">
    <source>
        <dbReference type="PROSITE" id="PS51296"/>
    </source>
</evidence>
<evidence type="ECO:0000313" key="6">
    <source>
        <dbReference type="EMBL" id="QTD36795.1"/>
    </source>
</evidence>
<feature type="domain" description="Rieske" evidence="5">
    <location>
        <begin position="39"/>
        <end position="136"/>
    </location>
</feature>
<dbReference type="PROSITE" id="PS51257">
    <property type="entry name" value="PROKAR_LIPOPROTEIN"/>
    <property type="match status" value="1"/>
</dbReference>
<dbReference type="InterPro" id="IPR036922">
    <property type="entry name" value="Rieske_2Fe-2S_sf"/>
</dbReference>
<reference evidence="6 7" key="1">
    <citation type="submission" date="2021-03" db="EMBL/GenBank/DDBJ databases">
        <title>Complete genome of Polaribacter_sp.G4M1.</title>
        <authorList>
            <person name="Jeong S.W."/>
            <person name="Bae J.W."/>
        </authorList>
    </citation>
    <scope>NUCLEOTIDE SEQUENCE [LARGE SCALE GENOMIC DNA]</scope>
    <source>
        <strain evidence="6 7">G4M1</strain>
    </source>
</reference>
<organism evidence="6 7">
    <name type="scientific">Polaribacter batillariae</name>
    <dbReference type="NCBI Taxonomy" id="2808900"/>
    <lineage>
        <taxon>Bacteria</taxon>
        <taxon>Pseudomonadati</taxon>
        <taxon>Bacteroidota</taxon>
        <taxon>Flavobacteriia</taxon>
        <taxon>Flavobacteriales</taxon>
        <taxon>Flavobacteriaceae</taxon>
    </lineage>
</organism>
<dbReference type="SUPFAM" id="SSF50022">
    <property type="entry name" value="ISP domain"/>
    <property type="match status" value="1"/>
</dbReference>
<dbReference type="InterPro" id="IPR017941">
    <property type="entry name" value="Rieske_2Fe-2S"/>
</dbReference>
<dbReference type="Gene3D" id="2.102.10.10">
    <property type="entry name" value="Rieske [2Fe-2S] iron-sulphur domain"/>
    <property type="match status" value="1"/>
</dbReference>
<dbReference type="RefSeq" id="WP_207970976.1">
    <property type="nucleotide sequence ID" value="NZ_CP071795.1"/>
</dbReference>
<evidence type="ECO:0000256" key="4">
    <source>
        <dbReference type="ARBA" id="ARBA00023014"/>
    </source>
</evidence>
<dbReference type="PROSITE" id="PS51296">
    <property type="entry name" value="RIESKE"/>
    <property type="match status" value="1"/>
</dbReference>
<evidence type="ECO:0000256" key="3">
    <source>
        <dbReference type="ARBA" id="ARBA00023004"/>
    </source>
</evidence>
<keyword evidence="1" id="KW-0001">2Fe-2S</keyword>
<sequence length="139" mass="15036">MSQKVFIFISILFLSSCSKNTPIENCLLNFPVNITTDLNNPQLINAQTPGGFAELSGGAKGILLFNINGSKFVAYDRICPNTDCSAPMSFEKGLVLKCSCDNSEYSVHFGGAPQTDGSPCPAREYRVTKNGSVIRISNF</sequence>
<accession>A0ABX7STW7</accession>
<protein>
    <submittedName>
        <fullName evidence="6">Phosphoribosylaminoimidazole carboxylase</fullName>
    </submittedName>
</protein>
<evidence type="ECO:0000313" key="7">
    <source>
        <dbReference type="Proteomes" id="UP000663935"/>
    </source>
</evidence>